<evidence type="ECO:0000313" key="2">
    <source>
        <dbReference type="WBParaSite" id="JU765_v2.g15994.t1"/>
    </source>
</evidence>
<name>A0AC34QFH2_9BILA</name>
<evidence type="ECO:0000313" key="1">
    <source>
        <dbReference type="Proteomes" id="UP000887576"/>
    </source>
</evidence>
<reference evidence="2" key="1">
    <citation type="submission" date="2022-11" db="UniProtKB">
        <authorList>
            <consortium name="WormBaseParasite"/>
        </authorList>
    </citation>
    <scope>IDENTIFICATION</scope>
</reference>
<dbReference type="WBParaSite" id="JU765_v2.g15994.t1">
    <property type="protein sequence ID" value="JU765_v2.g15994.t1"/>
    <property type="gene ID" value="JU765_v2.g15994"/>
</dbReference>
<accession>A0AC34QFH2</accession>
<sequence length="187" mass="19788">MYENIIKSWDKCSNNIINVDIDIDIDININIDVNVDLDIHKGSNYQLNAAPYGAINPSSTCAALSCAAGSFNYYTNAASATPHTSNPLEAVGTLRGSDCTQGGAMCFCLSTGKCFQSSTTSQITLYPFNGMMFLFVPSPTSTFTSTDGTTVIMGSSFFNGVTIRPVTDTNMIVTSLSCGACPTISSC</sequence>
<protein>
    <submittedName>
        <fullName evidence="2">Uncharacterized protein</fullName>
    </submittedName>
</protein>
<proteinExistence type="predicted"/>
<dbReference type="Proteomes" id="UP000887576">
    <property type="component" value="Unplaced"/>
</dbReference>
<organism evidence="1 2">
    <name type="scientific">Panagrolaimus sp. JU765</name>
    <dbReference type="NCBI Taxonomy" id="591449"/>
    <lineage>
        <taxon>Eukaryota</taxon>
        <taxon>Metazoa</taxon>
        <taxon>Ecdysozoa</taxon>
        <taxon>Nematoda</taxon>
        <taxon>Chromadorea</taxon>
        <taxon>Rhabditida</taxon>
        <taxon>Tylenchina</taxon>
        <taxon>Panagrolaimomorpha</taxon>
        <taxon>Panagrolaimoidea</taxon>
        <taxon>Panagrolaimidae</taxon>
        <taxon>Panagrolaimus</taxon>
    </lineage>
</organism>